<protein>
    <submittedName>
        <fullName evidence="7">Proteinase</fullName>
    </submittedName>
</protein>
<dbReference type="InterPro" id="IPR000073">
    <property type="entry name" value="AB_hydrolase_1"/>
</dbReference>
<evidence type="ECO:0000256" key="3">
    <source>
        <dbReference type="ARBA" id="ARBA00022801"/>
    </source>
</evidence>
<dbReference type="Proteomes" id="UP001142325">
    <property type="component" value="Unassembled WGS sequence"/>
</dbReference>
<sequence length="508" mass="53159">MTSSTPRRRVTIAAAAVAAVLTTLSLAGCTFGPNEQPEAAQQRIDFPNVYAQEIAWGECDESFGMPEPFAQMLADRGAPVESFQCAMIDVPLDWNDPSRDETVKLAISHLPSPSGDAKEALFSNPGGPGQSGLSHAFTLTASEGFTDVYAAYDLIGIDPRGVGLSTPVACESVSSIRSVNLATCADANPIAHSMGTSQAARDMELVRALIDAERFNYLGYSYGTVLGATYSTLFPEQVGRMLLDGAIDSGWSSLTGNFDQAMAIVGALSQLLSDCGTLYEQTSCPIADPDALNTVKNQLDDAPLVASDGTPVPGEMFLHYLISGLYQADGGREIVLDVSSRALAGEQMAIDFLAEQMAGGGAKVNLSGTFVKCHSFPADPDIPGFLAHIEDAEIPALLNGPGVNDAVLREHVDLSCFALAESGDDITDSFTGPAGDPVLVIGITGDHATPYARSESLVRQLGNAHLLTLQGNGHGASFQGRSTCADDAATAYLLTGALPPDDLICTDD</sequence>
<comment type="caution">
    <text evidence="7">The sequence shown here is derived from an EMBL/GenBank/DDBJ whole genome shotgun (WGS) entry which is preliminary data.</text>
</comment>
<dbReference type="InterPro" id="IPR051601">
    <property type="entry name" value="Serine_prot/Carboxylest_S33"/>
</dbReference>
<feature type="domain" description="AB hydrolase-1" evidence="5">
    <location>
        <begin position="151"/>
        <end position="254"/>
    </location>
</feature>
<reference evidence="7" key="1">
    <citation type="journal article" date="2014" name="Int. J. Syst. Evol. Microbiol.">
        <title>Complete genome sequence of Corynebacterium casei LMG S-19264T (=DSM 44701T), isolated from a smear-ripened cheese.</title>
        <authorList>
            <consortium name="US DOE Joint Genome Institute (JGI-PGF)"/>
            <person name="Walter F."/>
            <person name="Albersmeier A."/>
            <person name="Kalinowski J."/>
            <person name="Ruckert C."/>
        </authorList>
    </citation>
    <scope>NUCLEOTIDE SEQUENCE</scope>
    <source>
        <strain evidence="7">VKM Ac-1958</strain>
    </source>
</reference>
<dbReference type="Pfam" id="PF08386">
    <property type="entry name" value="Abhydrolase_4"/>
    <property type="match status" value="1"/>
</dbReference>
<gene>
    <name evidence="7" type="ORF">GCM10017596_28030</name>
</gene>
<dbReference type="Pfam" id="PF00561">
    <property type="entry name" value="Abhydrolase_1"/>
    <property type="match status" value="1"/>
</dbReference>
<keyword evidence="2 4" id="KW-0732">Signal</keyword>
<accession>A0A9W6HUA2</accession>
<dbReference type="InterPro" id="IPR013595">
    <property type="entry name" value="Pept_S33_TAP-like_C"/>
</dbReference>
<dbReference type="PANTHER" id="PTHR43248">
    <property type="entry name" value="2-SUCCINYL-6-HYDROXY-2,4-CYCLOHEXADIENE-1-CARBOXYLATE SYNTHASE"/>
    <property type="match status" value="1"/>
</dbReference>
<evidence type="ECO:0000313" key="7">
    <source>
        <dbReference type="EMBL" id="GLK03088.1"/>
    </source>
</evidence>
<feature type="chain" id="PRO_5040916758" evidence="4">
    <location>
        <begin position="28"/>
        <end position="508"/>
    </location>
</feature>
<evidence type="ECO:0000256" key="2">
    <source>
        <dbReference type="ARBA" id="ARBA00022729"/>
    </source>
</evidence>
<keyword evidence="8" id="KW-1185">Reference proteome</keyword>
<dbReference type="GO" id="GO:0016787">
    <property type="term" value="F:hydrolase activity"/>
    <property type="evidence" value="ECO:0007669"/>
    <property type="project" value="UniProtKB-KW"/>
</dbReference>
<evidence type="ECO:0000256" key="1">
    <source>
        <dbReference type="ARBA" id="ARBA00010088"/>
    </source>
</evidence>
<feature type="domain" description="Peptidase S33 tripeptidyl aminopeptidase-like C-terminal" evidence="6">
    <location>
        <begin position="413"/>
        <end position="505"/>
    </location>
</feature>
<dbReference type="InterPro" id="IPR029058">
    <property type="entry name" value="AB_hydrolase_fold"/>
</dbReference>
<dbReference type="RefSeq" id="WP_204937892.1">
    <property type="nucleotide sequence ID" value="NZ_BAAAUM010000002.1"/>
</dbReference>
<dbReference type="EMBL" id="BSET01000002">
    <property type="protein sequence ID" value="GLK03088.1"/>
    <property type="molecule type" value="Genomic_DNA"/>
</dbReference>
<feature type="signal peptide" evidence="4">
    <location>
        <begin position="1"/>
        <end position="27"/>
    </location>
</feature>
<keyword evidence="3" id="KW-0378">Hydrolase</keyword>
<name>A0A9W6HUA2_9MICO</name>
<dbReference type="Gene3D" id="3.40.50.1820">
    <property type="entry name" value="alpha/beta hydrolase"/>
    <property type="match status" value="1"/>
</dbReference>
<evidence type="ECO:0000256" key="4">
    <source>
        <dbReference type="SAM" id="SignalP"/>
    </source>
</evidence>
<evidence type="ECO:0000313" key="8">
    <source>
        <dbReference type="Proteomes" id="UP001142325"/>
    </source>
</evidence>
<evidence type="ECO:0000259" key="6">
    <source>
        <dbReference type="Pfam" id="PF08386"/>
    </source>
</evidence>
<reference evidence="7" key="2">
    <citation type="submission" date="2023-01" db="EMBL/GenBank/DDBJ databases">
        <authorList>
            <person name="Sun Q."/>
            <person name="Evtushenko L."/>
        </authorList>
    </citation>
    <scope>NUCLEOTIDE SEQUENCE</scope>
    <source>
        <strain evidence="7">VKM Ac-1958</strain>
    </source>
</reference>
<organism evidence="7 8">
    <name type="scientific">Microbacterium keratanolyticum</name>
    <dbReference type="NCBI Taxonomy" id="67574"/>
    <lineage>
        <taxon>Bacteria</taxon>
        <taxon>Bacillati</taxon>
        <taxon>Actinomycetota</taxon>
        <taxon>Actinomycetes</taxon>
        <taxon>Micrococcales</taxon>
        <taxon>Microbacteriaceae</taxon>
        <taxon>Microbacterium</taxon>
    </lineage>
</organism>
<proteinExistence type="inferred from homology"/>
<comment type="similarity">
    <text evidence="1">Belongs to the peptidase S33 family.</text>
</comment>
<dbReference type="SUPFAM" id="SSF53474">
    <property type="entry name" value="alpha/beta-Hydrolases"/>
    <property type="match status" value="1"/>
</dbReference>
<dbReference type="AlphaFoldDB" id="A0A9W6HUA2"/>
<dbReference type="PROSITE" id="PS51257">
    <property type="entry name" value="PROKAR_LIPOPROTEIN"/>
    <property type="match status" value="1"/>
</dbReference>
<dbReference type="PANTHER" id="PTHR43248:SF29">
    <property type="entry name" value="TRIPEPTIDYL AMINOPEPTIDASE"/>
    <property type="match status" value="1"/>
</dbReference>
<evidence type="ECO:0000259" key="5">
    <source>
        <dbReference type="Pfam" id="PF00561"/>
    </source>
</evidence>